<proteinExistence type="predicted"/>
<evidence type="ECO:0000256" key="1">
    <source>
        <dbReference type="SAM" id="MobiDB-lite"/>
    </source>
</evidence>
<comment type="caution">
    <text evidence="2">The sequence shown here is derived from an EMBL/GenBank/DDBJ whole genome shotgun (WGS) entry which is preliminary data.</text>
</comment>
<sequence length="162" mass="17913">FAGSLLKRTLSESMASGTCNAGADAAELYGRDSRDRMAPRSLALAARSLSLELARHRHRLAAHLKRKVKESIPEDVLENTAASCDIDDRDSNDNEKSFNSSTETNSTQLSNPAVRKKKLNWVFNMIVETIEETVECEPVTIKIKTPKVRCGICCLSFNLKSV</sequence>
<name>A0A8S4R4Q9_9NEOP</name>
<gene>
    <name evidence="2" type="primary">jg2509</name>
    <name evidence="2" type="ORF">PAEG_LOCUS8441</name>
</gene>
<reference evidence="2" key="1">
    <citation type="submission" date="2022-03" db="EMBL/GenBank/DDBJ databases">
        <authorList>
            <person name="Lindestad O."/>
        </authorList>
    </citation>
    <scope>NUCLEOTIDE SEQUENCE</scope>
</reference>
<feature type="non-terminal residue" evidence="2">
    <location>
        <position position="1"/>
    </location>
</feature>
<evidence type="ECO:0000313" key="2">
    <source>
        <dbReference type="EMBL" id="CAH2228752.1"/>
    </source>
</evidence>
<dbReference type="EMBL" id="CAKXAJ010024446">
    <property type="protein sequence ID" value="CAH2228752.1"/>
    <property type="molecule type" value="Genomic_DNA"/>
</dbReference>
<dbReference type="Proteomes" id="UP000838756">
    <property type="component" value="Unassembled WGS sequence"/>
</dbReference>
<accession>A0A8S4R4Q9</accession>
<feature type="region of interest" description="Disordered" evidence="1">
    <location>
        <begin position="83"/>
        <end position="111"/>
    </location>
</feature>
<protein>
    <submittedName>
        <fullName evidence="2">Jg2509 protein</fullName>
    </submittedName>
</protein>
<keyword evidence="3" id="KW-1185">Reference proteome</keyword>
<feature type="compositionally biased region" description="Polar residues" evidence="1">
    <location>
        <begin position="97"/>
        <end position="111"/>
    </location>
</feature>
<dbReference type="AlphaFoldDB" id="A0A8S4R4Q9"/>
<evidence type="ECO:0000313" key="3">
    <source>
        <dbReference type="Proteomes" id="UP000838756"/>
    </source>
</evidence>
<organism evidence="2 3">
    <name type="scientific">Pararge aegeria aegeria</name>
    <dbReference type="NCBI Taxonomy" id="348720"/>
    <lineage>
        <taxon>Eukaryota</taxon>
        <taxon>Metazoa</taxon>
        <taxon>Ecdysozoa</taxon>
        <taxon>Arthropoda</taxon>
        <taxon>Hexapoda</taxon>
        <taxon>Insecta</taxon>
        <taxon>Pterygota</taxon>
        <taxon>Neoptera</taxon>
        <taxon>Endopterygota</taxon>
        <taxon>Lepidoptera</taxon>
        <taxon>Glossata</taxon>
        <taxon>Ditrysia</taxon>
        <taxon>Papilionoidea</taxon>
        <taxon>Nymphalidae</taxon>
        <taxon>Satyrinae</taxon>
        <taxon>Satyrini</taxon>
        <taxon>Parargina</taxon>
        <taxon>Pararge</taxon>
    </lineage>
</organism>